<reference evidence="2" key="1">
    <citation type="submission" date="2020-02" db="EMBL/GenBank/DDBJ databases">
        <authorList>
            <person name="Meier V. D."/>
        </authorList>
    </citation>
    <scope>NUCLEOTIDE SEQUENCE</scope>
    <source>
        <strain evidence="2">AVDCRST_MAG40</strain>
    </source>
</reference>
<name>A0A6J4MFD1_9BACT</name>
<feature type="compositionally biased region" description="Basic residues" evidence="1">
    <location>
        <begin position="128"/>
        <end position="142"/>
    </location>
</feature>
<feature type="non-terminal residue" evidence="2">
    <location>
        <position position="339"/>
    </location>
</feature>
<feature type="compositionally biased region" description="Low complexity" evidence="1">
    <location>
        <begin position="143"/>
        <end position="155"/>
    </location>
</feature>
<protein>
    <submittedName>
        <fullName evidence="2">Uncharacterized protein</fullName>
    </submittedName>
</protein>
<feature type="compositionally biased region" description="Basic residues" evidence="1">
    <location>
        <begin position="277"/>
        <end position="291"/>
    </location>
</feature>
<organism evidence="2">
    <name type="scientific">uncultured Gemmatimonadaceae bacterium</name>
    <dbReference type="NCBI Taxonomy" id="246130"/>
    <lineage>
        <taxon>Bacteria</taxon>
        <taxon>Pseudomonadati</taxon>
        <taxon>Gemmatimonadota</taxon>
        <taxon>Gemmatimonadia</taxon>
        <taxon>Gemmatimonadales</taxon>
        <taxon>Gemmatimonadaceae</taxon>
        <taxon>environmental samples</taxon>
    </lineage>
</organism>
<evidence type="ECO:0000256" key="1">
    <source>
        <dbReference type="SAM" id="MobiDB-lite"/>
    </source>
</evidence>
<feature type="compositionally biased region" description="Basic residues" evidence="1">
    <location>
        <begin position="1"/>
        <end position="12"/>
    </location>
</feature>
<feature type="compositionally biased region" description="Low complexity" evidence="1">
    <location>
        <begin position="114"/>
        <end position="127"/>
    </location>
</feature>
<sequence length="339" mass="36473">DHLRSPPARRRPGGAAGRPLRRRARAHRGAVRAARRRGLRGELDARREPHEVAPRAYELVLRDVRARAARPRLRADRRALRLLVQLVLRAGGGAALPRAARARHAPHGRGGLRLPGARGRARAAPPRARGRRPRAPGARGRRAGAAPRAAAPGAAAHRHQARLLDEPDASRVPAAPPRGGRGAARARVARARGRGVPDRPRGRRLLLRQRGARAPGVPRAVPARVAAHDERRVPGVRGGRRLPAHRALAVRRLGHGAGRPVGGAALLGAFGPRLGRVHARRHPPARRRRAGVPRELLRGRRLRPLGRPAPPHRGGVGGRRRRGPGGGELRRGAALPSRD</sequence>
<feature type="region of interest" description="Disordered" evidence="1">
    <location>
        <begin position="1"/>
        <end position="37"/>
    </location>
</feature>
<feature type="region of interest" description="Disordered" evidence="1">
    <location>
        <begin position="95"/>
        <end position="200"/>
    </location>
</feature>
<gene>
    <name evidence="2" type="ORF">AVDCRST_MAG40-3032</name>
</gene>
<feature type="region of interest" description="Disordered" evidence="1">
    <location>
        <begin position="277"/>
        <end position="339"/>
    </location>
</feature>
<proteinExistence type="predicted"/>
<dbReference type="EMBL" id="CADCTX010000832">
    <property type="protein sequence ID" value="CAA9353687.1"/>
    <property type="molecule type" value="Genomic_DNA"/>
</dbReference>
<accession>A0A6J4MFD1</accession>
<dbReference type="AlphaFoldDB" id="A0A6J4MFD1"/>
<feature type="non-terminal residue" evidence="2">
    <location>
        <position position="1"/>
    </location>
</feature>
<feature type="compositionally biased region" description="Basic residues" evidence="1">
    <location>
        <begin position="19"/>
        <end position="37"/>
    </location>
</feature>
<evidence type="ECO:0000313" key="2">
    <source>
        <dbReference type="EMBL" id="CAA9353687.1"/>
    </source>
</evidence>